<name>A0A5M3XDP3_9ACTN</name>
<dbReference type="AlphaFoldDB" id="A0A5M3XDP3"/>
<evidence type="ECO:0008006" key="8">
    <source>
        <dbReference type="Google" id="ProtNLM"/>
    </source>
</evidence>
<evidence type="ECO:0000259" key="5">
    <source>
        <dbReference type="PROSITE" id="PS51078"/>
    </source>
</evidence>
<dbReference type="PANTHER" id="PTHR30136:SF35">
    <property type="entry name" value="HTH-TYPE TRANSCRIPTIONAL REGULATOR RV1719"/>
    <property type="match status" value="1"/>
</dbReference>
<dbReference type="InterPro" id="IPR036388">
    <property type="entry name" value="WH-like_DNA-bd_sf"/>
</dbReference>
<dbReference type="GO" id="GO:0003700">
    <property type="term" value="F:DNA-binding transcription factor activity"/>
    <property type="evidence" value="ECO:0007669"/>
    <property type="project" value="TreeGrafter"/>
</dbReference>
<dbReference type="InterPro" id="IPR050707">
    <property type="entry name" value="HTH_MetabolicPath_Reg"/>
</dbReference>
<dbReference type="Pfam" id="PF01614">
    <property type="entry name" value="IclR_C"/>
    <property type="match status" value="1"/>
</dbReference>
<dbReference type="PROSITE" id="PS51077">
    <property type="entry name" value="HTH_ICLR"/>
    <property type="match status" value="1"/>
</dbReference>
<dbReference type="SMART" id="SM00346">
    <property type="entry name" value="HTH_ICLR"/>
    <property type="match status" value="1"/>
</dbReference>
<keyword evidence="1" id="KW-0805">Transcription regulation</keyword>
<dbReference type="PANTHER" id="PTHR30136">
    <property type="entry name" value="HELIX-TURN-HELIX TRANSCRIPTIONAL REGULATOR, ICLR FAMILY"/>
    <property type="match status" value="1"/>
</dbReference>
<reference evidence="6 7" key="1">
    <citation type="submission" date="2019-10" db="EMBL/GenBank/DDBJ databases">
        <title>Whole genome shotgun sequence of Acrocarpospora pleiomorpha NBRC 16267.</title>
        <authorList>
            <person name="Ichikawa N."/>
            <person name="Kimura A."/>
            <person name="Kitahashi Y."/>
            <person name="Komaki H."/>
            <person name="Oguchi A."/>
        </authorList>
    </citation>
    <scope>NUCLEOTIDE SEQUENCE [LARGE SCALE GENOMIC DNA]</scope>
    <source>
        <strain evidence="6 7">NBRC 16267</strain>
    </source>
</reference>
<dbReference type="GO" id="GO:0003677">
    <property type="term" value="F:DNA binding"/>
    <property type="evidence" value="ECO:0007669"/>
    <property type="project" value="UniProtKB-KW"/>
</dbReference>
<dbReference type="Gene3D" id="3.30.450.40">
    <property type="match status" value="1"/>
</dbReference>
<evidence type="ECO:0000313" key="7">
    <source>
        <dbReference type="Proteomes" id="UP000377595"/>
    </source>
</evidence>
<dbReference type="Pfam" id="PF09339">
    <property type="entry name" value="HTH_IclR"/>
    <property type="match status" value="1"/>
</dbReference>
<dbReference type="Proteomes" id="UP000377595">
    <property type="component" value="Unassembled WGS sequence"/>
</dbReference>
<evidence type="ECO:0000259" key="4">
    <source>
        <dbReference type="PROSITE" id="PS51077"/>
    </source>
</evidence>
<dbReference type="Gene3D" id="1.10.10.10">
    <property type="entry name" value="Winged helix-like DNA-binding domain superfamily/Winged helix DNA-binding domain"/>
    <property type="match status" value="1"/>
</dbReference>
<dbReference type="SUPFAM" id="SSF46785">
    <property type="entry name" value="Winged helix' DNA-binding domain"/>
    <property type="match status" value="1"/>
</dbReference>
<organism evidence="6 7">
    <name type="scientific">Acrocarpospora pleiomorpha</name>
    <dbReference type="NCBI Taxonomy" id="90975"/>
    <lineage>
        <taxon>Bacteria</taxon>
        <taxon>Bacillati</taxon>
        <taxon>Actinomycetota</taxon>
        <taxon>Actinomycetes</taxon>
        <taxon>Streptosporangiales</taxon>
        <taxon>Streptosporangiaceae</taxon>
        <taxon>Acrocarpospora</taxon>
    </lineage>
</organism>
<evidence type="ECO:0000256" key="3">
    <source>
        <dbReference type="ARBA" id="ARBA00023163"/>
    </source>
</evidence>
<accession>A0A5M3XDP3</accession>
<dbReference type="PROSITE" id="PS51078">
    <property type="entry name" value="ICLR_ED"/>
    <property type="match status" value="1"/>
</dbReference>
<keyword evidence="2" id="KW-0238">DNA-binding</keyword>
<keyword evidence="7" id="KW-1185">Reference proteome</keyword>
<proteinExistence type="predicted"/>
<protein>
    <recommendedName>
        <fullName evidence="8">IclR family transcriptional regulator</fullName>
    </recommendedName>
</protein>
<dbReference type="RefSeq" id="WP_155343450.1">
    <property type="nucleotide sequence ID" value="NZ_BAAAHM010000010.1"/>
</dbReference>
<feature type="domain" description="IclR-ED" evidence="5">
    <location>
        <begin position="72"/>
        <end position="254"/>
    </location>
</feature>
<dbReference type="InterPro" id="IPR029016">
    <property type="entry name" value="GAF-like_dom_sf"/>
</dbReference>
<dbReference type="EMBL" id="BLAF01000007">
    <property type="protein sequence ID" value="GES18299.1"/>
    <property type="molecule type" value="Genomic_DNA"/>
</dbReference>
<sequence length="254" mass="27645">MSPSFDGHIRSVRRGLAALDLLVAAAPNTVRVVDVAEHLEVDQGTASRMLATLVESGYASRTPDRRFTVGPRSLPMATHWISRLRNAAAAPMARVSRATGEIVLLTQLLGSQDVPIVYLPGREGDRPGLTATFNSTYPLWATASGRALLSRLSPANQAQLLPPEPYPRLTSRTTSDWQGLRDTIREGSKRRVYIEQDEVIAGFWCAFVPLERCVGGELLAMGVVVRGELSGRQRARILNTLAAETRDLGFALTA</sequence>
<dbReference type="InterPro" id="IPR036390">
    <property type="entry name" value="WH_DNA-bd_sf"/>
</dbReference>
<keyword evidence="3" id="KW-0804">Transcription</keyword>
<gene>
    <name evidence="6" type="ORF">Aple_011940</name>
</gene>
<dbReference type="InterPro" id="IPR014757">
    <property type="entry name" value="Tscrpt_reg_IclR_C"/>
</dbReference>
<evidence type="ECO:0000313" key="6">
    <source>
        <dbReference type="EMBL" id="GES18299.1"/>
    </source>
</evidence>
<dbReference type="GO" id="GO:0045892">
    <property type="term" value="P:negative regulation of DNA-templated transcription"/>
    <property type="evidence" value="ECO:0007669"/>
    <property type="project" value="TreeGrafter"/>
</dbReference>
<comment type="caution">
    <text evidence="6">The sequence shown here is derived from an EMBL/GenBank/DDBJ whole genome shotgun (WGS) entry which is preliminary data.</text>
</comment>
<dbReference type="SUPFAM" id="SSF55781">
    <property type="entry name" value="GAF domain-like"/>
    <property type="match status" value="1"/>
</dbReference>
<feature type="domain" description="HTH iclR-type" evidence="4">
    <location>
        <begin position="9"/>
        <end position="71"/>
    </location>
</feature>
<evidence type="ECO:0000256" key="2">
    <source>
        <dbReference type="ARBA" id="ARBA00023125"/>
    </source>
</evidence>
<dbReference type="OrthoDB" id="9807558at2"/>
<evidence type="ECO:0000256" key="1">
    <source>
        <dbReference type="ARBA" id="ARBA00023015"/>
    </source>
</evidence>
<dbReference type="InterPro" id="IPR005471">
    <property type="entry name" value="Tscrpt_reg_IclR_N"/>
</dbReference>